<dbReference type="KEGG" id="sua:Saut_0456"/>
<dbReference type="Proteomes" id="UP000007803">
    <property type="component" value="Chromosome"/>
</dbReference>
<dbReference type="STRING" id="563040.Saut_0456"/>
<dbReference type="NCBIfam" id="TIGR02532">
    <property type="entry name" value="IV_pilin_GFxxxE"/>
    <property type="match status" value="1"/>
</dbReference>
<evidence type="ECO:0000313" key="3">
    <source>
        <dbReference type="Proteomes" id="UP000007803"/>
    </source>
</evidence>
<dbReference type="Pfam" id="PF07963">
    <property type="entry name" value="N_methyl"/>
    <property type="match status" value="1"/>
</dbReference>
<evidence type="ECO:0008006" key="4">
    <source>
        <dbReference type="Google" id="ProtNLM"/>
    </source>
</evidence>
<dbReference type="EMBL" id="CP002205">
    <property type="protein sequence ID" value="ADN08505.1"/>
    <property type="molecule type" value="Genomic_DNA"/>
</dbReference>
<keyword evidence="1" id="KW-1133">Transmembrane helix</keyword>
<dbReference type="OrthoDB" id="5334095at2"/>
<dbReference type="HOGENOM" id="CLU_1277076_0_0_7"/>
<organism evidence="2 3">
    <name type="scientific">Sulfurimonas autotrophica (strain ATCC BAA-671 / DSM 16294 / JCM 11897 / OK10)</name>
    <dbReference type="NCBI Taxonomy" id="563040"/>
    <lineage>
        <taxon>Bacteria</taxon>
        <taxon>Pseudomonadati</taxon>
        <taxon>Campylobacterota</taxon>
        <taxon>Epsilonproteobacteria</taxon>
        <taxon>Campylobacterales</taxon>
        <taxon>Sulfurimonadaceae</taxon>
        <taxon>Sulfurimonas</taxon>
    </lineage>
</organism>
<dbReference type="eggNOG" id="COG2165">
    <property type="taxonomic scope" value="Bacteria"/>
</dbReference>
<protein>
    <recommendedName>
        <fullName evidence="4">Prepilin-type N-terminal cleavage/methylation domain-containing protein</fullName>
    </recommendedName>
</protein>
<sequence length="209" mass="23120">MIKKNAFTLIELILSMVIIAIAFTVLPKILQLSAKVSVQNLKGEAMYNAIAYIGLIKSTAWDEENIKYNDILLVANGDSDYDCNTTTTYRIGGFDGSRNCKNAKNASSLGSDSNESYNNDMDDFDTINATNNTNSRAYDLNVSVDYLEDIAENGNTFSSTTKSNTTNTKRITIKVDVKKKASALGNSFVQMSFIAQNIGQFQINKRVWN</sequence>
<evidence type="ECO:0000313" key="2">
    <source>
        <dbReference type="EMBL" id="ADN08505.1"/>
    </source>
</evidence>
<keyword evidence="3" id="KW-1185">Reference proteome</keyword>
<accession>E0UUZ3</accession>
<keyword evidence="1" id="KW-0472">Membrane</keyword>
<keyword evidence="1" id="KW-0812">Transmembrane</keyword>
<gene>
    <name evidence="2" type="ordered locus">Saut_0456</name>
</gene>
<dbReference type="AlphaFoldDB" id="E0UUZ3"/>
<dbReference type="InterPro" id="IPR012902">
    <property type="entry name" value="N_methyl_site"/>
</dbReference>
<name>E0UUZ3_SULAO</name>
<dbReference type="RefSeq" id="WP_013326261.1">
    <property type="nucleotide sequence ID" value="NC_014506.1"/>
</dbReference>
<reference evidence="3" key="1">
    <citation type="journal article" date="2010" name="Stand. Genomic Sci.">
        <title>Complete genome sequence of Sulfurimonas autotrophica type strain (OK10).</title>
        <authorList>
            <person name="Sikorski J."/>
            <person name="Munk C."/>
            <person name="Lapidus A."/>
            <person name="Djao O."/>
            <person name="Lucas S."/>
            <person name="Glavina Del Rio T."/>
            <person name="Nolan M."/>
            <person name="Tice H."/>
            <person name="Han C."/>
            <person name="Cheng J."/>
            <person name="Tapia R."/>
            <person name="Goodwin L."/>
            <person name="Pitluck S."/>
            <person name="Liolios K."/>
            <person name="Ivanova N."/>
            <person name="Mavromatis K."/>
            <person name="Mikhailova N."/>
            <person name="Pati A."/>
            <person name="Sims D."/>
            <person name="Meincke L."/>
            <person name="Brettin T."/>
            <person name="Detter J."/>
            <person name="Chen A."/>
            <person name="Palaniappan K."/>
            <person name="Land M."/>
            <person name="Hauser L."/>
            <person name="Chang Y."/>
            <person name="Jeffries C."/>
            <person name="Rohde M."/>
            <person name="Lang E."/>
            <person name="Spring S."/>
            <person name="Goker M."/>
            <person name="Woyke T."/>
            <person name="Bristow J."/>
            <person name="Eisen J."/>
            <person name="Markowitz V."/>
            <person name="Hugenholtz P."/>
            <person name="Kyrpides N."/>
            <person name="Klenk H."/>
        </authorList>
    </citation>
    <scope>NUCLEOTIDE SEQUENCE [LARGE SCALE GENOMIC DNA]</scope>
    <source>
        <strain evidence="3">ATCC BAA-671 / DSM 16294 / JCM 11897 / OK10</strain>
    </source>
</reference>
<evidence type="ECO:0000256" key="1">
    <source>
        <dbReference type="SAM" id="Phobius"/>
    </source>
</evidence>
<feature type="transmembrane region" description="Helical" evidence="1">
    <location>
        <begin position="6"/>
        <end position="26"/>
    </location>
</feature>
<proteinExistence type="predicted"/>